<keyword evidence="2" id="KW-1185">Reference proteome</keyword>
<comment type="caution">
    <text evidence="1">The sequence shown here is derived from an EMBL/GenBank/DDBJ whole genome shotgun (WGS) entry which is preliminary data.</text>
</comment>
<organism evidence="1 2">
    <name type="scientific">Gryllus longicercus</name>
    <dbReference type="NCBI Taxonomy" id="2509291"/>
    <lineage>
        <taxon>Eukaryota</taxon>
        <taxon>Metazoa</taxon>
        <taxon>Ecdysozoa</taxon>
        <taxon>Arthropoda</taxon>
        <taxon>Hexapoda</taxon>
        <taxon>Insecta</taxon>
        <taxon>Pterygota</taxon>
        <taxon>Neoptera</taxon>
        <taxon>Polyneoptera</taxon>
        <taxon>Orthoptera</taxon>
        <taxon>Ensifera</taxon>
        <taxon>Gryllidea</taxon>
        <taxon>Grylloidea</taxon>
        <taxon>Gryllidae</taxon>
        <taxon>Gryllinae</taxon>
        <taxon>Gryllus</taxon>
    </lineage>
</organism>
<proteinExistence type="predicted"/>
<protein>
    <submittedName>
        <fullName evidence="1">Uncharacterized protein</fullName>
    </submittedName>
</protein>
<reference evidence="1 2" key="1">
    <citation type="submission" date="2024-03" db="EMBL/GenBank/DDBJ databases">
        <title>The genome assembly and annotation of the cricket Gryllus longicercus Weissman &amp; Gray.</title>
        <authorList>
            <person name="Szrajer S."/>
            <person name="Gray D."/>
            <person name="Ylla G."/>
        </authorList>
    </citation>
    <scope>NUCLEOTIDE SEQUENCE [LARGE SCALE GENOMIC DNA]</scope>
    <source>
        <strain evidence="1">DAG 2021-001</strain>
        <tissue evidence="1">Whole body minus gut</tissue>
    </source>
</reference>
<sequence length="151" mass="17022">MPCDDCARTPTGYILEPSGYRGGNCIHRHLRKMYRRSAEDSAGSFFACWRRPDAHHGAGAATPRIPAPPAKADARADREEWCEAPKGGVEAFFMALYSSALHVMCEHLFPRHLDRDPVNTAGFHRWDPFTLYRGGRPHLRTLIVLEANFCL</sequence>
<evidence type="ECO:0000313" key="2">
    <source>
        <dbReference type="Proteomes" id="UP001378592"/>
    </source>
</evidence>
<evidence type="ECO:0000313" key="1">
    <source>
        <dbReference type="EMBL" id="KAK7791679.1"/>
    </source>
</evidence>
<accession>A0AAN9Z1H8</accession>
<gene>
    <name evidence="1" type="ORF">R5R35_002049</name>
</gene>
<dbReference type="Proteomes" id="UP001378592">
    <property type="component" value="Unassembled WGS sequence"/>
</dbReference>
<dbReference type="AlphaFoldDB" id="A0AAN9Z1H8"/>
<dbReference type="EMBL" id="JAZDUA010000512">
    <property type="protein sequence ID" value="KAK7791679.1"/>
    <property type="molecule type" value="Genomic_DNA"/>
</dbReference>
<name>A0AAN9Z1H8_9ORTH</name>